<dbReference type="PANTHER" id="PTHR33993:SF14">
    <property type="entry name" value="GB|AAF24581.1"/>
    <property type="match status" value="1"/>
</dbReference>
<dbReference type="InterPro" id="IPR029068">
    <property type="entry name" value="Glyas_Bleomycin-R_OHBP_Dase"/>
</dbReference>
<sequence length="120" mass="12396">MSAANQVDWFQIGTDRPEAAERFYSDVFGWKFAGEPGYRLVFTPGSPAPAGGFADVSDGSTGPHAIPFVNVADTAETCRRAETAGAKILVAPADGGDGLVFAHLIDPTGNHIGVYTPAGG</sequence>
<evidence type="ECO:0000313" key="3">
    <source>
        <dbReference type="Proteomes" id="UP000598174"/>
    </source>
</evidence>
<dbReference type="PANTHER" id="PTHR33993">
    <property type="entry name" value="GLYOXALASE-RELATED"/>
    <property type="match status" value="1"/>
</dbReference>
<dbReference type="CDD" id="cd07247">
    <property type="entry name" value="SgaA_N_like"/>
    <property type="match status" value="1"/>
</dbReference>
<dbReference type="RefSeq" id="WP_203821322.1">
    <property type="nucleotide sequence ID" value="NZ_BAAABP010000009.1"/>
</dbReference>
<gene>
    <name evidence="2" type="ORF">Afe05nite_67800</name>
</gene>
<dbReference type="PROSITE" id="PS51819">
    <property type="entry name" value="VOC"/>
    <property type="match status" value="1"/>
</dbReference>
<keyword evidence="3" id="KW-1185">Reference proteome</keyword>
<comment type="caution">
    <text evidence="2">The sequence shown here is derived from an EMBL/GenBank/DDBJ whole genome shotgun (WGS) entry which is preliminary data.</text>
</comment>
<dbReference type="InterPro" id="IPR037523">
    <property type="entry name" value="VOC_core"/>
</dbReference>
<dbReference type="InterPro" id="IPR004360">
    <property type="entry name" value="Glyas_Fos-R_dOase_dom"/>
</dbReference>
<organism evidence="2 3">
    <name type="scientific">Paractinoplanes ferrugineus</name>
    <dbReference type="NCBI Taxonomy" id="113564"/>
    <lineage>
        <taxon>Bacteria</taxon>
        <taxon>Bacillati</taxon>
        <taxon>Actinomycetota</taxon>
        <taxon>Actinomycetes</taxon>
        <taxon>Micromonosporales</taxon>
        <taxon>Micromonosporaceae</taxon>
        <taxon>Paractinoplanes</taxon>
    </lineage>
</organism>
<accession>A0A919MJP2</accession>
<dbReference type="Proteomes" id="UP000598174">
    <property type="component" value="Unassembled WGS sequence"/>
</dbReference>
<dbReference type="InterPro" id="IPR052164">
    <property type="entry name" value="Anthracycline_SecMetBiosynth"/>
</dbReference>
<dbReference type="EMBL" id="BOMM01000059">
    <property type="protein sequence ID" value="GIE14940.1"/>
    <property type="molecule type" value="Genomic_DNA"/>
</dbReference>
<proteinExistence type="predicted"/>
<evidence type="ECO:0000259" key="1">
    <source>
        <dbReference type="PROSITE" id="PS51819"/>
    </source>
</evidence>
<reference evidence="2" key="1">
    <citation type="submission" date="2021-01" db="EMBL/GenBank/DDBJ databases">
        <title>Whole genome shotgun sequence of Actinoplanes ferrugineus NBRC 15555.</title>
        <authorList>
            <person name="Komaki H."/>
            <person name="Tamura T."/>
        </authorList>
    </citation>
    <scope>NUCLEOTIDE SEQUENCE</scope>
    <source>
        <strain evidence="2">NBRC 15555</strain>
    </source>
</reference>
<dbReference type="AlphaFoldDB" id="A0A919MJP2"/>
<evidence type="ECO:0000313" key="2">
    <source>
        <dbReference type="EMBL" id="GIE14940.1"/>
    </source>
</evidence>
<dbReference type="Gene3D" id="3.10.180.10">
    <property type="entry name" value="2,3-Dihydroxybiphenyl 1,2-Dioxygenase, domain 1"/>
    <property type="match status" value="1"/>
</dbReference>
<protein>
    <submittedName>
        <fullName evidence="2">Glyoxalase</fullName>
    </submittedName>
</protein>
<dbReference type="Pfam" id="PF00903">
    <property type="entry name" value="Glyoxalase"/>
    <property type="match status" value="1"/>
</dbReference>
<feature type="domain" description="VOC" evidence="1">
    <location>
        <begin position="6"/>
        <end position="117"/>
    </location>
</feature>
<name>A0A919MJP2_9ACTN</name>
<dbReference type="SUPFAM" id="SSF54593">
    <property type="entry name" value="Glyoxalase/Bleomycin resistance protein/Dihydroxybiphenyl dioxygenase"/>
    <property type="match status" value="1"/>
</dbReference>